<evidence type="ECO:0000259" key="2">
    <source>
        <dbReference type="PROSITE" id="PS50937"/>
    </source>
</evidence>
<organism evidence="3 4">
    <name type="scientific">Deinococcus multiflagellatus</name>
    <dbReference type="NCBI Taxonomy" id="1656887"/>
    <lineage>
        <taxon>Bacteria</taxon>
        <taxon>Thermotogati</taxon>
        <taxon>Deinococcota</taxon>
        <taxon>Deinococci</taxon>
        <taxon>Deinococcales</taxon>
        <taxon>Deinococcaceae</taxon>
        <taxon>Deinococcus</taxon>
    </lineage>
</organism>
<proteinExistence type="predicted"/>
<dbReference type="Gene3D" id="1.10.1660.10">
    <property type="match status" value="1"/>
</dbReference>
<evidence type="ECO:0000313" key="3">
    <source>
        <dbReference type="EMBL" id="MFC6663452.1"/>
    </source>
</evidence>
<dbReference type="SUPFAM" id="SSF46955">
    <property type="entry name" value="Putative DNA-binding domain"/>
    <property type="match status" value="1"/>
</dbReference>
<sequence length="138" mass="14914">MAQPPLPLSIQDAAAHLGVSAHTLRYYDREGLLAVPRGGGGERQYTSAELGLLRMLIRLRRTGMGMAGLREFSRLIQLGEAGVPARRALLVAHEQAVAARLEAMQGDLQAIREKIALYDRLHPEVAPTSAPLAEPVTS</sequence>
<comment type="caution">
    <text evidence="3">The sequence shown here is derived from an EMBL/GenBank/DDBJ whole genome shotgun (WGS) entry which is preliminary data.</text>
</comment>
<gene>
    <name evidence="3" type="ORF">ACFP90_25850</name>
</gene>
<dbReference type="PANTHER" id="PTHR30204">
    <property type="entry name" value="REDOX-CYCLING DRUG-SENSING TRANSCRIPTIONAL ACTIVATOR SOXR"/>
    <property type="match status" value="1"/>
</dbReference>
<dbReference type="InterPro" id="IPR000551">
    <property type="entry name" value="MerR-type_HTH_dom"/>
</dbReference>
<dbReference type="RefSeq" id="WP_224607407.1">
    <property type="nucleotide sequence ID" value="NZ_JAIQXV010000006.1"/>
</dbReference>
<dbReference type="EMBL" id="JBHSWB010000003">
    <property type="protein sequence ID" value="MFC6663452.1"/>
    <property type="molecule type" value="Genomic_DNA"/>
</dbReference>
<feature type="domain" description="HTH merR-type" evidence="2">
    <location>
        <begin position="7"/>
        <end position="75"/>
    </location>
</feature>
<evidence type="ECO:0000256" key="1">
    <source>
        <dbReference type="ARBA" id="ARBA00023125"/>
    </source>
</evidence>
<dbReference type="PRINTS" id="PR00040">
    <property type="entry name" value="HTHMERR"/>
</dbReference>
<dbReference type="InterPro" id="IPR047057">
    <property type="entry name" value="MerR_fam"/>
</dbReference>
<dbReference type="Pfam" id="PF13411">
    <property type="entry name" value="MerR_1"/>
    <property type="match status" value="1"/>
</dbReference>
<dbReference type="SMART" id="SM00422">
    <property type="entry name" value="HTH_MERR"/>
    <property type="match status" value="1"/>
</dbReference>
<keyword evidence="4" id="KW-1185">Reference proteome</keyword>
<dbReference type="PROSITE" id="PS50937">
    <property type="entry name" value="HTH_MERR_2"/>
    <property type="match status" value="1"/>
</dbReference>
<dbReference type="InterPro" id="IPR009061">
    <property type="entry name" value="DNA-bd_dom_put_sf"/>
</dbReference>
<accession>A0ABW1ZSH0</accession>
<reference evidence="4" key="1">
    <citation type="journal article" date="2019" name="Int. J. Syst. Evol. Microbiol.">
        <title>The Global Catalogue of Microorganisms (GCM) 10K type strain sequencing project: providing services to taxonomists for standard genome sequencing and annotation.</title>
        <authorList>
            <consortium name="The Broad Institute Genomics Platform"/>
            <consortium name="The Broad Institute Genome Sequencing Center for Infectious Disease"/>
            <person name="Wu L."/>
            <person name="Ma J."/>
        </authorList>
    </citation>
    <scope>NUCLEOTIDE SEQUENCE [LARGE SCALE GENOMIC DNA]</scope>
    <source>
        <strain evidence="4">CCUG 63830</strain>
    </source>
</reference>
<keyword evidence="1" id="KW-0238">DNA-binding</keyword>
<name>A0ABW1ZSH0_9DEIO</name>
<protein>
    <submittedName>
        <fullName evidence="3">MerR family transcriptional regulator</fullName>
    </submittedName>
</protein>
<evidence type="ECO:0000313" key="4">
    <source>
        <dbReference type="Proteomes" id="UP001596317"/>
    </source>
</evidence>
<dbReference type="PANTHER" id="PTHR30204:SF98">
    <property type="entry name" value="HTH-TYPE TRANSCRIPTIONAL REGULATOR ADHR"/>
    <property type="match status" value="1"/>
</dbReference>
<dbReference type="Proteomes" id="UP001596317">
    <property type="component" value="Unassembled WGS sequence"/>
</dbReference>